<feature type="domain" description="Fungal-type protein kinase" evidence="2">
    <location>
        <begin position="4"/>
        <end position="388"/>
    </location>
</feature>
<dbReference type="Gene3D" id="1.10.510.10">
    <property type="entry name" value="Transferase(Phosphotransferase) domain 1"/>
    <property type="match status" value="1"/>
</dbReference>
<sequence>MLCYSRHIYESQHNRLLIWGLTFCGSLARVYNSGPDCTLSSADLDMREASSRRQFVEWLVYMSLGEDEQRGFNPAMQFVDSEMRGKYWKIDVPEIVDEGYHSGYTDHATMSYYSRGPTVVAGSSFGRNTRGFPATKDINSIDRPDVFVKTAWQHAERGPNSTRLSELDCLKLIKKEFDDGKDGINVPILVAGGVMAKRRSDGSFVPLTTDAFYVGNILERHKVVGSSATIGDGLVQQPGLRSANDDERSPLLDRPLSKLVAFRQQYALVTDKICEPLNTVKTADELIIVLYDAMRAHSWVLENCSLVHRDISPNNIMVGRNEAGSDGPPVYGMLIDFDCAINPNMERVARPERTGTKPFMSVPNLEGHPEQRTELDDWESLLYVLCWIATFGINADDRNILAEVHKKHKVTLEISEWHTSNNIVAIATKKRNHLHGLDLFTTNIVACFPIPREDDELPDYRPLQHLAIDLYNAMFQHPKVDEGCRGALKRVDDFGYSDDYDDYDSSSDDDNSSKVGGTLPSFKNMTMEPSGSTDNPAKPMSNDPFINRMEFSAKTKIIKGLKRKLEKHAGLVKARPAAASPK</sequence>
<gene>
    <name evidence="3" type="ORF">GGH94_002964</name>
</gene>
<name>A0A9W8M6N8_9FUNG</name>
<dbReference type="InterPro" id="IPR011009">
    <property type="entry name" value="Kinase-like_dom_sf"/>
</dbReference>
<comment type="caution">
    <text evidence="3">The sequence shown here is derived from an EMBL/GenBank/DDBJ whole genome shotgun (WGS) entry which is preliminary data.</text>
</comment>
<evidence type="ECO:0000256" key="1">
    <source>
        <dbReference type="SAM" id="MobiDB-lite"/>
    </source>
</evidence>
<dbReference type="EMBL" id="JANBUY010000090">
    <property type="protein sequence ID" value="KAJ2864353.1"/>
    <property type="molecule type" value="Genomic_DNA"/>
</dbReference>
<dbReference type="PROSITE" id="PS00109">
    <property type="entry name" value="PROTEIN_KINASE_TYR"/>
    <property type="match status" value="1"/>
</dbReference>
<proteinExistence type="predicted"/>
<reference evidence="3" key="1">
    <citation type="submission" date="2022-07" db="EMBL/GenBank/DDBJ databases">
        <title>Phylogenomic reconstructions and comparative analyses of Kickxellomycotina fungi.</title>
        <authorList>
            <person name="Reynolds N.K."/>
            <person name="Stajich J.E."/>
            <person name="Barry K."/>
            <person name="Grigoriev I.V."/>
            <person name="Crous P."/>
            <person name="Smith M.E."/>
        </authorList>
    </citation>
    <scope>NUCLEOTIDE SEQUENCE</scope>
    <source>
        <strain evidence="3">RSA 476</strain>
    </source>
</reference>
<dbReference type="PANTHER" id="PTHR38248">
    <property type="entry name" value="FUNK1 6"/>
    <property type="match status" value="1"/>
</dbReference>
<organism evidence="3 4">
    <name type="scientific">Coemansia aciculifera</name>
    <dbReference type="NCBI Taxonomy" id="417176"/>
    <lineage>
        <taxon>Eukaryota</taxon>
        <taxon>Fungi</taxon>
        <taxon>Fungi incertae sedis</taxon>
        <taxon>Zoopagomycota</taxon>
        <taxon>Kickxellomycotina</taxon>
        <taxon>Kickxellomycetes</taxon>
        <taxon>Kickxellales</taxon>
        <taxon>Kickxellaceae</taxon>
        <taxon>Coemansia</taxon>
    </lineage>
</organism>
<protein>
    <recommendedName>
        <fullName evidence="2">Fungal-type protein kinase domain-containing protein</fullName>
    </recommendedName>
</protein>
<feature type="region of interest" description="Disordered" evidence="1">
    <location>
        <begin position="502"/>
        <end position="545"/>
    </location>
</feature>
<keyword evidence="4" id="KW-1185">Reference proteome</keyword>
<dbReference type="SUPFAM" id="SSF56112">
    <property type="entry name" value="Protein kinase-like (PK-like)"/>
    <property type="match status" value="1"/>
</dbReference>
<dbReference type="PANTHER" id="PTHR38248:SF2">
    <property type="entry name" value="FUNK1 11"/>
    <property type="match status" value="1"/>
</dbReference>
<dbReference type="GO" id="GO:0004672">
    <property type="term" value="F:protein kinase activity"/>
    <property type="evidence" value="ECO:0007669"/>
    <property type="project" value="InterPro"/>
</dbReference>
<evidence type="ECO:0000259" key="2">
    <source>
        <dbReference type="Pfam" id="PF17667"/>
    </source>
</evidence>
<accession>A0A9W8M6N8</accession>
<feature type="compositionally biased region" description="Polar residues" evidence="1">
    <location>
        <begin position="521"/>
        <end position="535"/>
    </location>
</feature>
<dbReference type="AlphaFoldDB" id="A0A9W8M6N8"/>
<evidence type="ECO:0000313" key="3">
    <source>
        <dbReference type="EMBL" id="KAJ2864353.1"/>
    </source>
</evidence>
<dbReference type="Proteomes" id="UP001140074">
    <property type="component" value="Unassembled WGS sequence"/>
</dbReference>
<dbReference type="Pfam" id="PF17667">
    <property type="entry name" value="Pkinase_fungal"/>
    <property type="match status" value="1"/>
</dbReference>
<dbReference type="InterPro" id="IPR040976">
    <property type="entry name" value="Pkinase_fungal"/>
</dbReference>
<evidence type="ECO:0000313" key="4">
    <source>
        <dbReference type="Proteomes" id="UP001140074"/>
    </source>
</evidence>
<dbReference type="InterPro" id="IPR008266">
    <property type="entry name" value="Tyr_kinase_AS"/>
</dbReference>